<dbReference type="GO" id="GO:0003964">
    <property type="term" value="F:RNA-directed DNA polymerase activity"/>
    <property type="evidence" value="ECO:0007669"/>
    <property type="project" value="UniProtKB-KW"/>
</dbReference>
<dbReference type="AlphaFoldDB" id="A0A2I0TPY8"/>
<dbReference type="EMBL" id="KZ508006">
    <property type="protein sequence ID" value="PKU35852.1"/>
    <property type="molecule type" value="Genomic_DNA"/>
</dbReference>
<proteinExistence type="predicted"/>
<keyword evidence="2" id="KW-1185">Reference proteome</keyword>
<accession>A0A2I0TPY8</accession>
<gene>
    <name evidence="1" type="ORF">llap_13844</name>
</gene>
<evidence type="ECO:0000313" key="2">
    <source>
        <dbReference type="Proteomes" id="UP000233556"/>
    </source>
</evidence>
<sequence>MEKLAFVQQSPNLIDVFRLVLSRGPYWNQYCLISFINDIESGIKNTLSKFADGIKLSGAVDTPEGRDATQSDVDKLKNCAHGNLMRFNKAKCRVLQLGQGNPQYPHRLGDEEIESSPVKKDLGVLVDEKLDMNWQCVLAAQKAPRTLGWVQPGEEKAPGRPYCGLSVPKGGL</sequence>
<reference evidence="2" key="2">
    <citation type="submission" date="2017-12" db="EMBL/GenBank/DDBJ databases">
        <title>Genome sequence of the Bar-tailed Godwit (Limosa lapponica baueri).</title>
        <authorList>
            <person name="Lima N.C.B."/>
            <person name="Parody-Merino A.M."/>
            <person name="Battley P.F."/>
            <person name="Fidler A.E."/>
            <person name="Prosdocimi F."/>
        </authorList>
    </citation>
    <scope>NUCLEOTIDE SEQUENCE [LARGE SCALE GENOMIC DNA]</scope>
</reference>
<organism evidence="1 2">
    <name type="scientific">Limosa lapponica baueri</name>
    <dbReference type="NCBI Taxonomy" id="1758121"/>
    <lineage>
        <taxon>Eukaryota</taxon>
        <taxon>Metazoa</taxon>
        <taxon>Chordata</taxon>
        <taxon>Craniata</taxon>
        <taxon>Vertebrata</taxon>
        <taxon>Euteleostomi</taxon>
        <taxon>Archelosauria</taxon>
        <taxon>Archosauria</taxon>
        <taxon>Dinosauria</taxon>
        <taxon>Saurischia</taxon>
        <taxon>Theropoda</taxon>
        <taxon>Coelurosauria</taxon>
        <taxon>Aves</taxon>
        <taxon>Neognathae</taxon>
        <taxon>Neoaves</taxon>
        <taxon>Charadriiformes</taxon>
        <taxon>Scolopacidae</taxon>
        <taxon>Limosa</taxon>
    </lineage>
</organism>
<keyword evidence="1" id="KW-0548">Nucleotidyltransferase</keyword>
<reference evidence="2" key="1">
    <citation type="submission" date="2017-11" db="EMBL/GenBank/DDBJ databases">
        <authorList>
            <person name="Lima N.C."/>
            <person name="Parody-Merino A.M."/>
            <person name="Battley P.F."/>
            <person name="Fidler A.E."/>
            <person name="Prosdocimi F."/>
        </authorList>
    </citation>
    <scope>NUCLEOTIDE SEQUENCE [LARGE SCALE GENOMIC DNA]</scope>
</reference>
<keyword evidence="1" id="KW-0808">Transferase</keyword>
<keyword evidence="1" id="KW-0695">RNA-directed DNA polymerase</keyword>
<evidence type="ECO:0000313" key="1">
    <source>
        <dbReference type="EMBL" id="PKU35852.1"/>
    </source>
</evidence>
<dbReference type="PANTHER" id="PTHR33332">
    <property type="entry name" value="REVERSE TRANSCRIPTASE DOMAIN-CONTAINING PROTEIN"/>
    <property type="match status" value="1"/>
</dbReference>
<dbReference type="OrthoDB" id="416454at2759"/>
<name>A0A2I0TPY8_LIMLA</name>
<protein>
    <submittedName>
        <fullName evidence="1">Rna-directed dna polymerase from mobile element jockey-like</fullName>
    </submittedName>
</protein>
<dbReference type="Proteomes" id="UP000233556">
    <property type="component" value="Unassembled WGS sequence"/>
</dbReference>